<dbReference type="Proteomes" id="UP000235145">
    <property type="component" value="Unassembled WGS sequence"/>
</dbReference>
<dbReference type="Pfam" id="PF02259">
    <property type="entry name" value="FAT"/>
    <property type="match status" value="1"/>
</dbReference>
<reference evidence="3 4" key="1">
    <citation type="journal article" date="2017" name="Nat. Commun.">
        <title>Genome assembly with in vitro proximity ligation data and whole-genome triplication in lettuce.</title>
        <authorList>
            <person name="Reyes-Chin-Wo S."/>
            <person name="Wang Z."/>
            <person name="Yang X."/>
            <person name="Kozik A."/>
            <person name="Arikit S."/>
            <person name="Song C."/>
            <person name="Xia L."/>
            <person name="Froenicke L."/>
            <person name="Lavelle D.O."/>
            <person name="Truco M.J."/>
            <person name="Xia R."/>
            <person name="Zhu S."/>
            <person name="Xu C."/>
            <person name="Xu H."/>
            <person name="Xu X."/>
            <person name="Cox K."/>
            <person name="Korf I."/>
            <person name="Meyers B.C."/>
            <person name="Michelmore R.W."/>
        </authorList>
    </citation>
    <scope>NUCLEOTIDE SEQUENCE [LARGE SCALE GENOMIC DNA]</scope>
    <source>
        <strain evidence="4">cv. Salinas</strain>
        <tissue evidence="3">Seedlings</tissue>
    </source>
</reference>
<dbReference type="PANTHER" id="PTHR11139">
    <property type="entry name" value="ATAXIA TELANGIECTASIA MUTATED ATM -RELATED"/>
    <property type="match status" value="1"/>
</dbReference>
<dbReference type="EMBL" id="NBSK02000005">
    <property type="protein sequence ID" value="KAJ0202513.1"/>
    <property type="molecule type" value="Genomic_DNA"/>
</dbReference>
<gene>
    <name evidence="3" type="ORF">LSAT_V11C500262320</name>
</gene>
<name>A0A9R1VAM5_LACSA</name>
<proteinExistence type="predicted"/>
<protein>
    <recommendedName>
        <fullName evidence="2">PIK-related kinase FAT domain-containing protein</fullName>
    </recommendedName>
</protein>
<organism evidence="3 4">
    <name type="scientific">Lactuca sativa</name>
    <name type="common">Garden lettuce</name>
    <dbReference type="NCBI Taxonomy" id="4236"/>
    <lineage>
        <taxon>Eukaryota</taxon>
        <taxon>Viridiplantae</taxon>
        <taxon>Streptophyta</taxon>
        <taxon>Embryophyta</taxon>
        <taxon>Tracheophyta</taxon>
        <taxon>Spermatophyta</taxon>
        <taxon>Magnoliopsida</taxon>
        <taxon>eudicotyledons</taxon>
        <taxon>Gunneridae</taxon>
        <taxon>Pentapetalae</taxon>
        <taxon>asterids</taxon>
        <taxon>campanulids</taxon>
        <taxon>Asterales</taxon>
        <taxon>Asteraceae</taxon>
        <taxon>Cichorioideae</taxon>
        <taxon>Cichorieae</taxon>
        <taxon>Lactucinae</taxon>
        <taxon>Lactuca</taxon>
    </lineage>
</organism>
<dbReference type="PANTHER" id="PTHR11139:SF9">
    <property type="entry name" value="SERINE_THREONINE-PROTEIN KINASE MTOR"/>
    <property type="match status" value="1"/>
</dbReference>
<dbReference type="InterPro" id="IPR050517">
    <property type="entry name" value="DDR_Repair_Kinase"/>
</dbReference>
<feature type="chain" id="PRO_5040283813" description="PIK-related kinase FAT domain-containing protein" evidence="1">
    <location>
        <begin position="25"/>
        <end position="167"/>
    </location>
</feature>
<sequence length="167" mass="18868">MTKNYTFRPCVVLIFSVCVGDSVAAEVRRSLIRNMWNERIKGTKRNVEVWQALLVVRSLVFPPTDEDSETWLKFASLCRKSSRISQAKSTLIKLLQLHGVEAMCAELMQLHAGIKELTSTRQKITSQVQGMTQDLAGATVDRKRDNLGERVMSLAFDVISRLLEIAQ</sequence>
<dbReference type="InterPro" id="IPR003151">
    <property type="entry name" value="PIK-rel_kinase_FAT"/>
</dbReference>
<evidence type="ECO:0000256" key="1">
    <source>
        <dbReference type="SAM" id="SignalP"/>
    </source>
</evidence>
<accession>A0A9R1VAM5</accession>
<evidence type="ECO:0000313" key="3">
    <source>
        <dbReference type="EMBL" id="KAJ0202513.1"/>
    </source>
</evidence>
<evidence type="ECO:0000259" key="2">
    <source>
        <dbReference type="Pfam" id="PF02259"/>
    </source>
</evidence>
<dbReference type="AlphaFoldDB" id="A0A9R1VAM5"/>
<keyword evidence="4" id="KW-1185">Reference proteome</keyword>
<comment type="caution">
    <text evidence="3">The sequence shown here is derived from an EMBL/GenBank/DDBJ whole genome shotgun (WGS) entry which is preliminary data.</text>
</comment>
<evidence type="ECO:0000313" key="4">
    <source>
        <dbReference type="Proteomes" id="UP000235145"/>
    </source>
</evidence>
<feature type="domain" description="PIK-related kinase FAT" evidence="2">
    <location>
        <begin position="28"/>
        <end position="136"/>
    </location>
</feature>
<keyword evidence="1" id="KW-0732">Signal</keyword>
<feature type="signal peptide" evidence="1">
    <location>
        <begin position="1"/>
        <end position="24"/>
    </location>
</feature>